<evidence type="ECO:0000313" key="2">
    <source>
        <dbReference type="EMBL" id="CAA9514882.1"/>
    </source>
</evidence>
<sequence>MVLRRLRNIFGGEARSAEPAEPLYGLDPEERGRIGTERDPLRDFEAAMQRNEAAERAEQGGDPQRAVDLYEKSVAEGFVGSHPYERLAALHERRHDPASALRVCEAYLDLAASGTMPRGAQRRADRKVPEFEARAERYRGMI</sequence>
<dbReference type="EMBL" id="CADCVM010000365">
    <property type="protein sequence ID" value="CAA9514882.1"/>
    <property type="molecule type" value="Genomic_DNA"/>
</dbReference>
<feature type="region of interest" description="Disordered" evidence="1">
    <location>
        <begin position="17"/>
        <end position="38"/>
    </location>
</feature>
<feature type="compositionally biased region" description="Basic and acidic residues" evidence="1">
    <location>
        <begin position="28"/>
        <end position="38"/>
    </location>
</feature>
<organism evidence="2">
    <name type="scientific">uncultured Rubrobacteraceae bacterium</name>
    <dbReference type="NCBI Taxonomy" id="349277"/>
    <lineage>
        <taxon>Bacteria</taxon>
        <taxon>Bacillati</taxon>
        <taxon>Actinomycetota</taxon>
        <taxon>Rubrobacteria</taxon>
        <taxon>Rubrobacterales</taxon>
        <taxon>Rubrobacteraceae</taxon>
        <taxon>environmental samples</taxon>
    </lineage>
</organism>
<dbReference type="AlphaFoldDB" id="A0A6J4T6X6"/>
<name>A0A6J4T6X6_9ACTN</name>
<accession>A0A6J4T6X6</accession>
<evidence type="ECO:0008006" key="3">
    <source>
        <dbReference type="Google" id="ProtNLM"/>
    </source>
</evidence>
<protein>
    <recommendedName>
        <fullName evidence="3">Tetratricopeptide repeat protein</fullName>
    </recommendedName>
</protein>
<reference evidence="2" key="1">
    <citation type="submission" date="2020-02" db="EMBL/GenBank/DDBJ databases">
        <authorList>
            <person name="Meier V. D."/>
        </authorList>
    </citation>
    <scope>NUCLEOTIDE SEQUENCE</scope>
    <source>
        <strain evidence="2">AVDCRST_MAG05</strain>
    </source>
</reference>
<gene>
    <name evidence="2" type="ORF">AVDCRST_MAG05-3237</name>
</gene>
<proteinExistence type="predicted"/>
<evidence type="ECO:0000256" key="1">
    <source>
        <dbReference type="SAM" id="MobiDB-lite"/>
    </source>
</evidence>